<dbReference type="InterPro" id="IPR011948">
    <property type="entry name" value="Dullard_phosphatase"/>
</dbReference>
<dbReference type="InterPro" id="IPR004274">
    <property type="entry name" value="FCP1_dom"/>
</dbReference>
<dbReference type="PANTHER" id="PTHR12210">
    <property type="entry name" value="DULLARD PROTEIN PHOSPHATASE"/>
    <property type="match status" value="1"/>
</dbReference>
<dbReference type="InterPro" id="IPR036412">
    <property type="entry name" value="HAD-like_sf"/>
</dbReference>
<dbReference type="CDD" id="cd07521">
    <property type="entry name" value="HAD_FCP1-like"/>
    <property type="match status" value="1"/>
</dbReference>
<dbReference type="PROSITE" id="PS50969">
    <property type="entry name" value="FCP1"/>
    <property type="match status" value="1"/>
</dbReference>
<dbReference type="KEGG" id="pti:PHATRDRAFT_15563"/>
<name>B7G953_PHATC</name>
<dbReference type="InterPro" id="IPR023214">
    <property type="entry name" value="HAD_sf"/>
</dbReference>
<evidence type="ECO:0000256" key="3">
    <source>
        <dbReference type="ARBA" id="ARBA00037324"/>
    </source>
</evidence>
<protein>
    <recommendedName>
        <fullName evidence="5">FCP1 homology domain-containing protein</fullName>
    </recommendedName>
</protein>
<dbReference type="Pfam" id="PF03031">
    <property type="entry name" value="NIF"/>
    <property type="match status" value="1"/>
</dbReference>
<dbReference type="STRING" id="556484.B7G953"/>
<dbReference type="eggNOG" id="KOG1605">
    <property type="taxonomic scope" value="Eukaryota"/>
</dbReference>
<evidence type="ECO:0000313" key="7">
    <source>
        <dbReference type="Proteomes" id="UP000000759"/>
    </source>
</evidence>
<dbReference type="AlphaFoldDB" id="B7G953"/>
<reference evidence="6 7" key="1">
    <citation type="journal article" date="2008" name="Nature">
        <title>The Phaeodactylum genome reveals the evolutionary history of diatom genomes.</title>
        <authorList>
            <person name="Bowler C."/>
            <person name="Allen A.E."/>
            <person name="Badger J.H."/>
            <person name="Grimwood J."/>
            <person name="Jabbari K."/>
            <person name="Kuo A."/>
            <person name="Maheswari U."/>
            <person name="Martens C."/>
            <person name="Maumus F."/>
            <person name="Otillar R.P."/>
            <person name="Rayko E."/>
            <person name="Salamov A."/>
            <person name="Vandepoele K."/>
            <person name="Beszteri B."/>
            <person name="Gruber A."/>
            <person name="Heijde M."/>
            <person name="Katinka M."/>
            <person name="Mock T."/>
            <person name="Valentin K."/>
            <person name="Verret F."/>
            <person name="Berges J.A."/>
            <person name="Brownlee C."/>
            <person name="Cadoret J.P."/>
            <person name="Chiovitti A."/>
            <person name="Choi C.J."/>
            <person name="Coesel S."/>
            <person name="De Martino A."/>
            <person name="Detter J.C."/>
            <person name="Durkin C."/>
            <person name="Falciatore A."/>
            <person name="Fournet J."/>
            <person name="Haruta M."/>
            <person name="Huysman M.J."/>
            <person name="Jenkins B.D."/>
            <person name="Jiroutova K."/>
            <person name="Jorgensen R.E."/>
            <person name="Joubert Y."/>
            <person name="Kaplan A."/>
            <person name="Kroger N."/>
            <person name="Kroth P.G."/>
            <person name="La Roche J."/>
            <person name="Lindquist E."/>
            <person name="Lommer M."/>
            <person name="Martin-Jezequel V."/>
            <person name="Lopez P.J."/>
            <person name="Lucas S."/>
            <person name="Mangogna M."/>
            <person name="McGinnis K."/>
            <person name="Medlin L.K."/>
            <person name="Montsant A."/>
            <person name="Oudot-Le Secq M.P."/>
            <person name="Napoli C."/>
            <person name="Obornik M."/>
            <person name="Parker M.S."/>
            <person name="Petit J.L."/>
            <person name="Porcel B.M."/>
            <person name="Poulsen N."/>
            <person name="Robison M."/>
            <person name="Rychlewski L."/>
            <person name="Rynearson T.A."/>
            <person name="Schmutz J."/>
            <person name="Shapiro H."/>
            <person name="Siaut M."/>
            <person name="Stanley M."/>
            <person name="Sussman M.R."/>
            <person name="Taylor A.R."/>
            <person name="Vardi A."/>
            <person name="von Dassow P."/>
            <person name="Vyverman W."/>
            <person name="Willis A."/>
            <person name="Wyrwicz L.S."/>
            <person name="Rokhsar D.S."/>
            <person name="Weissenbach J."/>
            <person name="Armbrust E.V."/>
            <person name="Green B.R."/>
            <person name="Van de Peer Y."/>
            <person name="Grigoriev I.V."/>
        </authorList>
    </citation>
    <scope>NUCLEOTIDE SEQUENCE [LARGE SCALE GENOMIC DNA]</scope>
    <source>
        <strain evidence="6 7">CCAP 1055/1</strain>
    </source>
</reference>
<evidence type="ECO:0000313" key="6">
    <source>
        <dbReference type="EMBL" id="EEC44762.1"/>
    </source>
</evidence>
<evidence type="ECO:0000256" key="2">
    <source>
        <dbReference type="ARBA" id="ARBA00022912"/>
    </source>
</evidence>
<feature type="domain" description="FCP1 homology" evidence="5">
    <location>
        <begin position="39"/>
        <end position="198"/>
    </location>
</feature>
<proteinExistence type="inferred from homology"/>
<dbReference type="Proteomes" id="UP000000759">
    <property type="component" value="Chromosome 20"/>
</dbReference>
<accession>B7G953</accession>
<evidence type="ECO:0000256" key="4">
    <source>
        <dbReference type="ARBA" id="ARBA00038355"/>
    </source>
</evidence>
<keyword evidence="1" id="KW-0378">Hydrolase</keyword>
<comment type="similarity">
    <text evidence="4">Belongs to the CTDSPL2 family.</text>
</comment>
<dbReference type="PaxDb" id="2850-Phatr15563"/>
<keyword evidence="2" id="KW-0904">Protein phosphatase</keyword>
<gene>
    <name evidence="6" type="ORF">PHATRDRAFT_15563</name>
</gene>
<dbReference type="OrthoDB" id="277011at2759"/>
<dbReference type="GO" id="GO:0005634">
    <property type="term" value="C:nucleus"/>
    <property type="evidence" value="ECO:0007669"/>
    <property type="project" value="UniProtKB-ARBA"/>
</dbReference>
<keyword evidence="7" id="KW-1185">Reference proteome</keyword>
<dbReference type="FunFam" id="3.40.50.1000:FF:000015">
    <property type="entry name" value="CTD small phosphatase-like protein 2"/>
    <property type="match status" value="1"/>
</dbReference>
<dbReference type="InParanoid" id="B7G953"/>
<dbReference type="SMART" id="SM00577">
    <property type="entry name" value="CPDc"/>
    <property type="match status" value="1"/>
</dbReference>
<dbReference type="GO" id="GO:0004721">
    <property type="term" value="F:phosphoprotein phosphatase activity"/>
    <property type="evidence" value="ECO:0007669"/>
    <property type="project" value="UniProtKB-KW"/>
</dbReference>
<reference evidence="7" key="2">
    <citation type="submission" date="2008-08" db="EMBL/GenBank/DDBJ databases">
        <authorList>
            <consortium name="Diatom Consortium"/>
            <person name="Grigoriev I."/>
            <person name="Grimwood J."/>
            <person name="Kuo A."/>
            <person name="Otillar R.P."/>
            <person name="Salamov A."/>
            <person name="Detter J.C."/>
            <person name="Lindquist E."/>
            <person name="Shapiro H."/>
            <person name="Lucas S."/>
            <person name="Glavina del Rio T."/>
            <person name="Pitluck S."/>
            <person name="Rokhsar D."/>
            <person name="Bowler C."/>
        </authorList>
    </citation>
    <scope>GENOME REANNOTATION</scope>
    <source>
        <strain evidence="7">CCAP 1055/1</strain>
    </source>
</reference>
<dbReference type="EMBL" id="CM000622">
    <property type="protein sequence ID" value="EEC44762.1"/>
    <property type="molecule type" value="Genomic_DNA"/>
</dbReference>
<sequence>MEDVEDEDEFNPWQFIKCLPDYAYVRHLCPPITLPPKTAGAPPITLVLDLDETLVHCTVEPVENADLTFPVDFHNVTYQVHVRLRPHLFTFLSRIEGQYEIVLFTASQKVYANELLNRIDPDGKYFHHRLYRESCLAVEGNYLKDLNVLGRDLSRTVLVDNSPHAFGYQVDNGIPIESWFDDPDDRELLKLERFLRQLEPGSVREAVRNKFQCHTLIAKASGNQ</sequence>
<dbReference type="Gene3D" id="3.40.50.1000">
    <property type="entry name" value="HAD superfamily/HAD-like"/>
    <property type="match status" value="1"/>
</dbReference>
<evidence type="ECO:0000256" key="1">
    <source>
        <dbReference type="ARBA" id="ARBA00022801"/>
    </source>
</evidence>
<dbReference type="SUPFAM" id="SSF56784">
    <property type="entry name" value="HAD-like"/>
    <property type="match status" value="1"/>
</dbReference>
<organism evidence="6 7">
    <name type="scientific">Phaeodactylum tricornutum (strain CCAP 1055/1)</name>
    <dbReference type="NCBI Taxonomy" id="556484"/>
    <lineage>
        <taxon>Eukaryota</taxon>
        <taxon>Sar</taxon>
        <taxon>Stramenopiles</taxon>
        <taxon>Ochrophyta</taxon>
        <taxon>Bacillariophyta</taxon>
        <taxon>Bacillariophyceae</taxon>
        <taxon>Bacillariophycidae</taxon>
        <taxon>Naviculales</taxon>
        <taxon>Phaeodactylaceae</taxon>
        <taxon>Phaeodactylum</taxon>
    </lineage>
</organism>
<dbReference type="NCBIfam" id="TIGR02251">
    <property type="entry name" value="HIF-SF_euk"/>
    <property type="match status" value="1"/>
</dbReference>
<evidence type="ECO:0000259" key="5">
    <source>
        <dbReference type="PROSITE" id="PS50969"/>
    </source>
</evidence>
<dbReference type="RefSeq" id="XP_002183580.1">
    <property type="nucleotide sequence ID" value="XM_002183544.1"/>
</dbReference>
<dbReference type="GeneID" id="7195394"/>
<dbReference type="HOGENOM" id="CLU_034042_1_0_1"/>
<dbReference type="InterPro" id="IPR050365">
    <property type="entry name" value="TIM50"/>
</dbReference>
<comment type="function">
    <text evidence="3">Probable phosphatase.</text>
</comment>